<evidence type="ECO:0000313" key="1">
    <source>
        <dbReference type="EMBL" id="MBD8013843.1"/>
    </source>
</evidence>
<accession>A0ABR8WAB7</accession>
<organism evidence="1 2">
    <name type="scientific">Planococcus wigleyi</name>
    <dbReference type="NCBI Taxonomy" id="2762216"/>
    <lineage>
        <taxon>Bacteria</taxon>
        <taxon>Bacillati</taxon>
        <taxon>Bacillota</taxon>
        <taxon>Bacilli</taxon>
        <taxon>Bacillales</taxon>
        <taxon>Caryophanaceae</taxon>
        <taxon>Planococcus</taxon>
    </lineage>
</organism>
<reference evidence="1 2" key="1">
    <citation type="submission" date="2020-08" db="EMBL/GenBank/DDBJ databases">
        <title>A Genomic Blueprint of the Chicken Gut Microbiome.</title>
        <authorList>
            <person name="Gilroy R."/>
            <person name="Ravi A."/>
            <person name="Getino M."/>
            <person name="Pursley I."/>
            <person name="Horton D.L."/>
            <person name="Alikhan N.-F."/>
            <person name="Baker D."/>
            <person name="Gharbi K."/>
            <person name="Hall N."/>
            <person name="Watson M."/>
            <person name="Adriaenssens E.M."/>
            <person name="Foster-Nyarko E."/>
            <person name="Jarju S."/>
            <person name="Secka A."/>
            <person name="Antonio M."/>
            <person name="Oren A."/>
            <person name="Chaudhuri R."/>
            <person name="La Ragione R.M."/>
            <person name="Hildebrand F."/>
            <person name="Pallen M.J."/>
        </authorList>
    </citation>
    <scope>NUCLEOTIDE SEQUENCE [LARGE SCALE GENOMIC DNA]</scope>
    <source>
        <strain evidence="1 2">Sa1BUA13</strain>
    </source>
</reference>
<comment type="caution">
    <text evidence="1">The sequence shown here is derived from an EMBL/GenBank/DDBJ whole genome shotgun (WGS) entry which is preliminary data.</text>
</comment>
<sequence>MKKEEYIFINELGDQQKERPGTFPVCKKIHRVDGQMIGEVQGYSDAFGNPLPVEEPVAKYDH</sequence>
<name>A0ABR8WAB7_9BACL</name>
<evidence type="ECO:0000313" key="2">
    <source>
        <dbReference type="Proteomes" id="UP000658980"/>
    </source>
</evidence>
<protein>
    <submittedName>
        <fullName evidence="1">Uncharacterized protein</fullName>
    </submittedName>
</protein>
<dbReference type="RefSeq" id="WP_191714056.1">
    <property type="nucleotide sequence ID" value="NZ_JACSPU010000001.1"/>
</dbReference>
<dbReference type="Proteomes" id="UP000658980">
    <property type="component" value="Unassembled WGS sequence"/>
</dbReference>
<proteinExistence type="predicted"/>
<gene>
    <name evidence="1" type="ORF">H9630_03350</name>
</gene>
<dbReference type="EMBL" id="JACSPU010000001">
    <property type="protein sequence ID" value="MBD8013843.1"/>
    <property type="molecule type" value="Genomic_DNA"/>
</dbReference>
<keyword evidence="2" id="KW-1185">Reference proteome</keyword>